<sequence length="237" mass="27298">MAGRGSIVVQKFLRWQVILPLVAAVLALAGGWAYSYYLREVKVDPQELIVQALDTTNQADSYRFHVEASLVTNGNKAALSSLDGERASDGNLYLKGQMTGQPVEIYQIKDTTYFRDPASKRWMITPGNSPLEQEKFMAEINPLSILKIMQVNDLQYLGRQKKVPGRPYLLTCKPLVNNQFLNSYWQDFNYQFWVERGSNYIRRVSLEAAHREHPQDKLTMTVDFYDFNKRINIKPPQ</sequence>
<reference evidence="1" key="1">
    <citation type="journal article" date="2014" name="Gene">
        <title>Genome-guided analysis of transformation efficiency and carbon dioxide assimilation by Moorella thermoacetica Y72.</title>
        <authorList>
            <person name="Tsukahara K."/>
            <person name="Kita A."/>
            <person name="Nakashimada Y."/>
            <person name="Hoshino T."/>
            <person name="Murakami K."/>
        </authorList>
    </citation>
    <scope>NUCLEOTIDE SEQUENCE [LARGE SCALE GENOMIC DNA]</scope>
    <source>
        <strain evidence="1">Y72</strain>
    </source>
</reference>
<dbReference type="Proteomes" id="UP000063718">
    <property type="component" value="Unassembled WGS sequence"/>
</dbReference>
<dbReference type="EMBL" id="DF238840">
    <property type="protein sequence ID" value="GAF25333.1"/>
    <property type="molecule type" value="Genomic_DNA"/>
</dbReference>
<evidence type="ECO:0000313" key="1">
    <source>
        <dbReference type="EMBL" id="GAF25333.1"/>
    </source>
</evidence>
<dbReference type="AlphaFoldDB" id="A0A0S6U9E2"/>
<name>A0A0S6U9E2_NEOTH</name>
<gene>
    <name evidence="1" type="ORF">MTY_0665</name>
</gene>
<accession>A0A0S6U9E2</accession>
<protein>
    <submittedName>
        <fullName evidence="1">NAD-dependent aldehyde dehydrogenases</fullName>
    </submittedName>
</protein>
<proteinExistence type="predicted"/>
<organism evidence="1">
    <name type="scientific">Moorella thermoacetica Y72</name>
    <dbReference type="NCBI Taxonomy" id="1325331"/>
    <lineage>
        <taxon>Bacteria</taxon>
        <taxon>Bacillati</taxon>
        <taxon>Bacillota</taxon>
        <taxon>Clostridia</taxon>
        <taxon>Neomoorellales</taxon>
        <taxon>Neomoorellaceae</taxon>
        <taxon>Neomoorella</taxon>
    </lineage>
</organism>
<dbReference type="Gene3D" id="2.50.20.20">
    <property type="match status" value="1"/>
</dbReference>